<organism evidence="3 4">
    <name type="scientific">Curtobacterium luteum</name>
    <dbReference type="NCBI Taxonomy" id="33881"/>
    <lineage>
        <taxon>Bacteria</taxon>
        <taxon>Bacillati</taxon>
        <taxon>Actinomycetota</taxon>
        <taxon>Actinomycetes</taxon>
        <taxon>Micrococcales</taxon>
        <taxon>Microbacteriaceae</taxon>
        <taxon>Curtobacterium</taxon>
    </lineage>
</organism>
<dbReference type="PROSITE" id="PS51462">
    <property type="entry name" value="NUDIX"/>
    <property type="match status" value="1"/>
</dbReference>
<dbReference type="PATRIC" id="fig|33881.3.peg.1886"/>
<protein>
    <submittedName>
        <fullName evidence="3">ADP-ribose pyrophosphatase</fullName>
    </submittedName>
</protein>
<dbReference type="EMBL" id="LDQC01000042">
    <property type="protein sequence ID" value="KTR07190.1"/>
    <property type="molecule type" value="Genomic_DNA"/>
</dbReference>
<comment type="caution">
    <text evidence="3">The sequence shown here is derived from an EMBL/GenBank/DDBJ whole genome shotgun (WGS) entry which is preliminary data.</text>
</comment>
<gene>
    <name evidence="3" type="ORF">NS184_07830</name>
</gene>
<dbReference type="Pfam" id="PF00293">
    <property type="entry name" value="NUDIX"/>
    <property type="match status" value="1"/>
</dbReference>
<dbReference type="STRING" id="33881.NS184_07830"/>
<evidence type="ECO:0000259" key="2">
    <source>
        <dbReference type="PROSITE" id="PS51462"/>
    </source>
</evidence>
<keyword evidence="1" id="KW-0378">Hydrolase</keyword>
<dbReference type="OrthoDB" id="9806150at2"/>
<dbReference type="AlphaFoldDB" id="A0A175RU07"/>
<proteinExistence type="predicted"/>
<evidence type="ECO:0000256" key="1">
    <source>
        <dbReference type="ARBA" id="ARBA00022801"/>
    </source>
</evidence>
<dbReference type="GO" id="GO:0006753">
    <property type="term" value="P:nucleoside phosphate metabolic process"/>
    <property type="evidence" value="ECO:0007669"/>
    <property type="project" value="TreeGrafter"/>
</dbReference>
<dbReference type="RefSeq" id="WP_058725557.1">
    <property type="nucleotide sequence ID" value="NZ_LDQC01000042.1"/>
</dbReference>
<evidence type="ECO:0000313" key="4">
    <source>
        <dbReference type="Proteomes" id="UP000078252"/>
    </source>
</evidence>
<dbReference type="PANTHER" id="PTHR11839">
    <property type="entry name" value="UDP/ADP-SUGAR PYROPHOSPHATASE"/>
    <property type="match status" value="1"/>
</dbReference>
<dbReference type="SUPFAM" id="SSF55811">
    <property type="entry name" value="Nudix"/>
    <property type="match status" value="1"/>
</dbReference>
<reference evidence="3 4" key="1">
    <citation type="journal article" date="2016" name="Front. Microbiol.">
        <title>Genomic Resource of Rice Seed Associated Bacteria.</title>
        <authorList>
            <person name="Midha S."/>
            <person name="Bansal K."/>
            <person name="Sharma S."/>
            <person name="Kumar N."/>
            <person name="Patil P.P."/>
            <person name="Chaudhry V."/>
            <person name="Patil P.B."/>
        </authorList>
    </citation>
    <scope>NUCLEOTIDE SEQUENCE [LARGE SCALE GENOMIC DNA]</scope>
    <source>
        <strain evidence="3 4">NS184</strain>
    </source>
</reference>
<dbReference type="InterPro" id="IPR000086">
    <property type="entry name" value="NUDIX_hydrolase_dom"/>
</dbReference>
<dbReference type="InterPro" id="IPR015797">
    <property type="entry name" value="NUDIX_hydrolase-like_dom_sf"/>
</dbReference>
<dbReference type="GO" id="GO:0016787">
    <property type="term" value="F:hydrolase activity"/>
    <property type="evidence" value="ECO:0007669"/>
    <property type="project" value="UniProtKB-KW"/>
</dbReference>
<dbReference type="Proteomes" id="UP000078252">
    <property type="component" value="Unassembled WGS sequence"/>
</dbReference>
<dbReference type="GO" id="GO:0005829">
    <property type="term" value="C:cytosol"/>
    <property type="evidence" value="ECO:0007669"/>
    <property type="project" value="TreeGrafter"/>
</dbReference>
<evidence type="ECO:0000313" key="3">
    <source>
        <dbReference type="EMBL" id="KTR07190.1"/>
    </source>
</evidence>
<dbReference type="GO" id="GO:0019693">
    <property type="term" value="P:ribose phosphate metabolic process"/>
    <property type="evidence" value="ECO:0007669"/>
    <property type="project" value="TreeGrafter"/>
</dbReference>
<dbReference type="Gene3D" id="3.90.79.10">
    <property type="entry name" value="Nucleoside Triphosphate Pyrophosphohydrolase"/>
    <property type="match status" value="1"/>
</dbReference>
<feature type="domain" description="Nudix hydrolase" evidence="2">
    <location>
        <begin position="47"/>
        <end position="184"/>
    </location>
</feature>
<dbReference type="PANTHER" id="PTHR11839:SF31">
    <property type="entry name" value="ADP-RIBOSE PYROPHOSPHATASE"/>
    <property type="match status" value="1"/>
</dbReference>
<sequence>MTDAPIADEPTSFDVIDSTVVYEGVVWNVKRDTVAYGDGSMVREYIDHTGAVAVYAEDDEERVLVIQQYRHPVRVRDWELPAGLLDHPGEDHLVAAKRELAEEADVEADEWEHLVTYNTSSGGSDEFLEIYRARGIRATASAFEREAEEADIVKRWVPREELVSAILDGRLHNSGLVVAVLAADAAARR</sequence>
<dbReference type="CDD" id="cd24158">
    <property type="entry name" value="NUDIX_ADPRase_Rv1700"/>
    <property type="match status" value="1"/>
</dbReference>
<name>A0A175RU07_9MICO</name>
<accession>A0A175RU07</accession>